<dbReference type="PANTHER" id="PTHR46211">
    <property type="entry name" value="GLYCEROPHOSPHORYL DIESTER PHOSPHODIESTERASE"/>
    <property type="match status" value="1"/>
</dbReference>
<dbReference type="GO" id="GO:0006629">
    <property type="term" value="P:lipid metabolic process"/>
    <property type="evidence" value="ECO:0007669"/>
    <property type="project" value="InterPro"/>
</dbReference>
<dbReference type="EMBL" id="QMIG01000010">
    <property type="protein sequence ID" value="RAW14086.1"/>
    <property type="molecule type" value="Genomic_DNA"/>
</dbReference>
<protein>
    <submittedName>
        <fullName evidence="1">Glycerophosphodiester phosphodiesterase</fullName>
    </submittedName>
</protein>
<reference evidence="1 2" key="1">
    <citation type="submission" date="2018-06" db="EMBL/GenBank/DDBJ databases">
        <title>Phytoactinopolyspora halophila sp. nov., a novel halophilic actinomycete isolated from a saline soil in China.</title>
        <authorList>
            <person name="Tang S.-K."/>
        </authorList>
    </citation>
    <scope>NUCLEOTIDE SEQUENCE [LARGE SCALE GENOMIC DNA]</scope>
    <source>
        <strain evidence="1 2">YIM 96934</strain>
    </source>
</reference>
<evidence type="ECO:0000313" key="1">
    <source>
        <dbReference type="EMBL" id="RAW14086.1"/>
    </source>
</evidence>
<evidence type="ECO:0000313" key="2">
    <source>
        <dbReference type="Proteomes" id="UP000250462"/>
    </source>
</evidence>
<keyword evidence="2" id="KW-1185">Reference proteome</keyword>
<dbReference type="InterPro" id="IPR017946">
    <property type="entry name" value="PLC-like_Pdiesterase_TIM-brl"/>
</dbReference>
<organism evidence="1 2">
    <name type="scientific">Phytoactinopolyspora halophila</name>
    <dbReference type="NCBI Taxonomy" id="1981511"/>
    <lineage>
        <taxon>Bacteria</taxon>
        <taxon>Bacillati</taxon>
        <taxon>Actinomycetota</taxon>
        <taxon>Actinomycetes</taxon>
        <taxon>Jiangellales</taxon>
        <taxon>Jiangellaceae</taxon>
        <taxon>Phytoactinopolyspora</taxon>
    </lineage>
</organism>
<name>A0A329QPJ3_9ACTN</name>
<dbReference type="OrthoDB" id="3293878at2"/>
<dbReference type="RefSeq" id="WP_112258508.1">
    <property type="nucleotide sequence ID" value="NZ_QMIG01000010.1"/>
</dbReference>
<dbReference type="SUPFAM" id="SSF51695">
    <property type="entry name" value="PLC-like phosphodiesterases"/>
    <property type="match status" value="1"/>
</dbReference>
<dbReference type="AlphaFoldDB" id="A0A329QPJ3"/>
<proteinExistence type="predicted"/>
<accession>A0A329QPJ3</accession>
<gene>
    <name evidence="1" type="ORF">DPM12_11735</name>
</gene>
<dbReference type="CDD" id="cd08556">
    <property type="entry name" value="GDPD"/>
    <property type="match status" value="1"/>
</dbReference>
<dbReference type="Gene3D" id="3.20.20.190">
    <property type="entry name" value="Phosphatidylinositol (PI) phosphodiesterase"/>
    <property type="match status" value="1"/>
</dbReference>
<comment type="caution">
    <text evidence="1">The sequence shown here is derived from an EMBL/GenBank/DDBJ whole genome shotgun (WGS) entry which is preliminary data.</text>
</comment>
<dbReference type="PANTHER" id="PTHR46211:SF14">
    <property type="entry name" value="GLYCEROPHOSPHODIESTER PHOSPHODIESTERASE"/>
    <property type="match status" value="1"/>
</dbReference>
<sequence length="237" mass="26329">MTNSGDSTVGRGGAGILTIAHRAANDTTTLRAALDTDVDLIEADVRLFRGTPEVRHLKALGPRLLWHPGDVVPRRSAAIPTLTDLLAEVGENRHRLLLDLKGFRPALAPAVAEVLSEHAPDTTITVSTPHWWMFKAFAELPKVRPVLSAGSWPMVERLRELLRKGQPSWPNQRPIFGCAVHRTLLTRQLVTEMRYHVEHVFTWPVDTAEHLAEAHDLEVTGVVSKDLSLLKSLRPSR</sequence>
<dbReference type="Proteomes" id="UP000250462">
    <property type="component" value="Unassembled WGS sequence"/>
</dbReference>
<dbReference type="GO" id="GO:0008081">
    <property type="term" value="F:phosphoric diester hydrolase activity"/>
    <property type="evidence" value="ECO:0007669"/>
    <property type="project" value="InterPro"/>
</dbReference>